<dbReference type="PANTHER" id="PTHR22911:SF137">
    <property type="entry name" value="SOLUTE CARRIER FAMILY 35 MEMBER G2-RELATED"/>
    <property type="match status" value="1"/>
</dbReference>
<keyword evidence="4" id="KW-1003">Cell membrane</keyword>
<name>A0A6B2NU62_9RHOB</name>
<evidence type="ECO:0000256" key="4">
    <source>
        <dbReference type="ARBA" id="ARBA00022475"/>
    </source>
</evidence>
<dbReference type="AlphaFoldDB" id="A0A6B2NU62"/>
<keyword evidence="6 8" id="KW-1133">Transmembrane helix</keyword>
<organism evidence="10">
    <name type="scientific">Ruegeria sp. PrR005</name>
    <dbReference type="NCBI Taxonomy" id="2706882"/>
    <lineage>
        <taxon>Bacteria</taxon>
        <taxon>Pseudomonadati</taxon>
        <taxon>Pseudomonadota</taxon>
        <taxon>Alphaproteobacteria</taxon>
        <taxon>Rhodobacterales</taxon>
        <taxon>Roseobacteraceae</taxon>
        <taxon>Ruegeria</taxon>
    </lineage>
</organism>
<keyword evidence="3" id="KW-0813">Transport</keyword>
<feature type="transmembrane region" description="Helical" evidence="8">
    <location>
        <begin position="149"/>
        <end position="165"/>
    </location>
</feature>
<dbReference type="RefSeq" id="WP_164132686.1">
    <property type="nucleotide sequence ID" value="NZ_JAAGOX010000055.1"/>
</dbReference>
<feature type="transmembrane region" description="Helical" evidence="8">
    <location>
        <begin position="102"/>
        <end position="119"/>
    </location>
</feature>
<evidence type="ECO:0000256" key="7">
    <source>
        <dbReference type="ARBA" id="ARBA00023136"/>
    </source>
</evidence>
<dbReference type="PANTHER" id="PTHR22911">
    <property type="entry name" value="ACYL-MALONYL CONDENSING ENZYME-RELATED"/>
    <property type="match status" value="1"/>
</dbReference>
<sequence>MGEVGRGILAMVGACVVWGLSPLYYKLLTHVPPPEVLSHRTLWSVLLFGVYLTLQGRLGELLRAYSGLRQIGLILLAALMISLNWLVFIFSVQAGQVTEASLGYYIFPLMAVLAGRFLFAEQLARAQWLAIGLAALAVLVLTWGLGVAPWVALILSTSFALYGAVKKELALGPVISVTTEIVILMPIFLSVLAWSHLRGEGAFGGDLTTSLLLIGSGPLTAIPLILFSYAARRVPLSTVGVLQYINPTLQFLCAVLVFGEVFTPWHGAAFVLIWLAVAVFSLSLLRQDRLVRRAVMAASGVSTQVR</sequence>
<dbReference type="NCBIfam" id="TIGR00688">
    <property type="entry name" value="rarD"/>
    <property type="match status" value="1"/>
</dbReference>
<dbReference type="InterPro" id="IPR004626">
    <property type="entry name" value="RarD"/>
</dbReference>
<evidence type="ECO:0000313" key="10">
    <source>
        <dbReference type="EMBL" id="NDW47686.1"/>
    </source>
</evidence>
<feature type="domain" description="EamA" evidence="9">
    <location>
        <begin position="6"/>
        <end position="142"/>
    </location>
</feature>
<dbReference type="InterPro" id="IPR000620">
    <property type="entry name" value="EamA_dom"/>
</dbReference>
<evidence type="ECO:0000256" key="1">
    <source>
        <dbReference type="ARBA" id="ARBA00004651"/>
    </source>
</evidence>
<dbReference type="GO" id="GO:0005886">
    <property type="term" value="C:plasma membrane"/>
    <property type="evidence" value="ECO:0007669"/>
    <property type="project" value="UniProtKB-SubCell"/>
</dbReference>
<evidence type="ECO:0000256" key="5">
    <source>
        <dbReference type="ARBA" id="ARBA00022692"/>
    </source>
</evidence>
<dbReference type="EMBL" id="JAAGOX010000055">
    <property type="protein sequence ID" value="NDW47686.1"/>
    <property type="molecule type" value="Genomic_DNA"/>
</dbReference>
<gene>
    <name evidence="10" type="primary">rarD</name>
    <name evidence="10" type="ORF">G0P99_22300</name>
</gene>
<comment type="caution">
    <text evidence="10">The sequence shown here is derived from an EMBL/GenBank/DDBJ whole genome shotgun (WGS) entry which is preliminary data.</text>
</comment>
<feature type="transmembrane region" description="Helical" evidence="8">
    <location>
        <begin position="41"/>
        <end position="59"/>
    </location>
</feature>
<proteinExistence type="inferred from homology"/>
<feature type="transmembrane region" description="Helical" evidence="8">
    <location>
        <begin position="177"/>
        <end position="197"/>
    </location>
</feature>
<evidence type="ECO:0000256" key="3">
    <source>
        <dbReference type="ARBA" id="ARBA00022448"/>
    </source>
</evidence>
<evidence type="ECO:0000256" key="2">
    <source>
        <dbReference type="ARBA" id="ARBA00007362"/>
    </source>
</evidence>
<keyword evidence="7 8" id="KW-0472">Membrane</keyword>
<feature type="transmembrane region" description="Helical" evidence="8">
    <location>
        <begin position="7"/>
        <end position="25"/>
    </location>
</feature>
<evidence type="ECO:0000259" key="9">
    <source>
        <dbReference type="Pfam" id="PF00892"/>
    </source>
</evidence>
<reference evidence="10" key="1">
    <citation type="submission" date="2020-02" db="EMBL/GenBank/DDBJ databases">
        <title>Delineation of the pyrene-degrading pathway in Roseobacter clade bacteria by genomic analysis.</title>
        <authorList>
            <person name="Zhou H."/>
            <person name="Wang H."/>
        </authorList>
    </citation>
    <scope>NUCLEOTIDE SEQUENCE</scope>
    <source>
        <strain evidence="10">PrR005</strain>
    </source>
</reference>
<feature type="transmembrane region" description="Helical" evidence="8">
    <location>
        <begin position="209"/>
        <end position="229"/>
    </location>
</feature>
<comment type="subcellular location">
    <subcellularLocation>
        <location evidence="1">Cell membrane</location>
        <topology evidence="1">Multi-pass membrane protein</topology>
    </subcellularLocation>
</comment>
<feature type="domain" description="EamA" evidence="9">
    <location>
        <begin position="151"/>
        <end position="281"/>
    </location>
</feature>
<comment type="similarity">
    <text evidence="2">Belongs to the EamA transporter family.</text>
</comment>
<feature type="transmembrane region" description="Helical" evidence="8">
    <location>
        <begin position="241"/>
        <end position="259"/>
    </location>
</feature>
<dbReference type="InterPro" id="IPR037185">
    <property type="entry name" value="EmrE-like"/>
</dbReference>
<feature type="transmembrane region" description="Helical" evidence="8">
    <location>
        <begin position="126"/>
        <end position="143"/>
    </location>
</feature>
<dbReference type="SUPFAM" id="SSF103481">
    <property type="entry name" value="Multidrug resistance efflux transporter EmrE"/>
    <property type="match status" value="2"/>
</dbReference>
<evidence type="ECO:0000256" key="8">
    <source>
        <dbReference type="SAM" id="Phobius"/>
    </source>
</evidence>
<keyword evidence="5 8" id="KW-0812">Transmembrane</keyword>
<dbReference type="Pfam" id="PF00892">
    <property type="entry name" value="EamA"/>
    <property type="match status" value="2"/>
</dbReference>
<evidence type="ECO:0000256" key="6">
    <source>
        <dbReference type="ARBA" id="ARBA00022989"/>
    </source>
</evidence>
<feature type="transmembrane region" description="Helical" evidence="8">
    <location>
        <begin position="71"/>
        <end position="90"/>
    </location>
</feature>
<protein>
    <submittedName>
        <fullName evidence="10">EamA family transporter RarD</fullName>
    </submittedName>
</protein>
<feature type="transmembrane region" description="Helical" evidence="8">
    <location>
        <begin position="265"/>
        <end position="285"/>
    </location>
</feature>
<accession>A0A6B2NU62</accession>